<dbReference type="AlphaFoldDB" id="A0A8W8HSH6"/>
<dbReference type="Proteomes" id="UP000005408">
    <property type="component" value="Unassembled WGS sequence"/>
</dbReference>
<proteinExistence type="predicted"/>
<dbReference type="InterPro" id="IPR036388">
    <property type="entry name" value="WH-like_DNA-bd_sf"/>
</dbReference>
<evidence type="ECO:0000313" key="4">
    <source>
        <dbReference type="Proteomes" id="UP000005408"/>
    </source>
</evidence>
<protein>
    <recommendedName>
        <fullName evidence="2">DEP domain-containing protein</fullName>
    </recommendedName>
</protein>
<dbReference type="PANTHER" id="PTHR22829">
    <property type="entry name" value="DEP DOMAIN PROTEIN"/>
    <property type="match status" value="1"/>
</dbReference>
<evidence type="ECO:0000256" key="1">
    <source>
        <dbReference type="SAM" id="MobiDB-lite"/>
    </source>
</evidence>
<feature type="region of interest" description="Disordered" evidence="1">
    <location>
        <begin position="108"/>
        <end position="135"/>
    </location>
</feature>
<dbReference type="CDD" id="cd04437">
    <property type="entry name" value="DEP_Epac"/>
    <property type="match status" value="1"/>
</dbReference>
<dbReference type="Gene3D" id="1.10.10.10">
    <property type="entry name" value="Winged helix-like DNA-binding domain superfamily/Winged helix DNA-binding domain"/>
    <property type="match status" value="1"/>
</dbReference>
<organism evidence="3 4">
    <name type="scientific">Magallana gigas</name>
    <name type="common">Pacific oyster</name>
    <name type="synonym">Crassostrea gigas</name>
    <dbReference type="NCBI Taxonomy" id="29159"/>
    <lineage>
        <taxon>Eukaryota</taxon>
        <taxon>Metazoa</taxon>
        <taxon>Spiralia</taxon>
        <taxon>Lophotrochozoa</taxon>
        <taxon>Mollusca</taxon>
        <taxon>Bivalvia</taxon>
        <taxon>Autobranchia</taxon>
        <taxon>Pteriomorphia</taxon>
        <taxon>Ostreida</taxon>
        <taxon>Ostreoidea</taxon>
        <taxon>Ostreidae</taxon>
        <taxon>Magallana</taxon>
    </lineage>
</organism>
<dbReference type="PROSITE" id="PS50186">
    <property type="entry name" value="DEP"/>
    <property type="match status" value="1"/>
</dbReference>
<accession>A0A8W8HSH6</accession>
<keyword evidence="4" id="KW-1185">Reference proteome</keyword>
<feature type="domain" description="DEP" evidence="2">
    <location>
        <begin position="155"/>
        <end position="230"/>
    </location>
</feature>
<name>A0A8W8HSH6_MAGGI</name>
<dbReference type="InterPro" id="IPR036390">
    <property type="entry name" value="WH_DNA-bd_sf"/>
</dbReference>
<dbReference type="SUPFAM" id="SSF46785">
    <property type="entry name" value="Winged helix' DNA-binding domain"/>
    <property type="match status" value="1"/>
</dbReference>
<dbReference type="SMART" id="SM00049">
    <property type="entry name" value="DEP"/>
    <property type="match status" value="1"/>
</dbReference>
<dbReference type="GO" id="GO:0035556">
    <property type="term" value="P:intracellular signal transduction"/>
    <property type="evidence" value="ECO:0007669"/>
    <property type="project" value="InterPro"/>
</dbReference>
<dbReference type="InterPro" id="IPR000591">
    <property type="entry name" value="DEP_dom"/>
</dbReference>
<reference evidence="3" key="1">
    <citation type="submission" date="2022-08" db="UniProtKB">
        <authorList>
            <consortium name="EnsemblMetazoa"/>
        </authorList>
    </citation>
    <scope>IDENTIFICATION</scope>
    <source>
        <strain evidence="3">05x7-T-G4-1.051#20</strain>
    </source>
</reference>
<evidence type="ECO:0000313" key="3">
    <source>
        <dbReference type="EnsemblMetazoa" id="G10857.4:cds"/>
    </source>
</evidence>
<dbReference type="EnsemblMetazoa" id="G10857.4">
    <property type="protein sequence ID" value="G10857.4:cds"/>
    <property type="gene ID" value="G10857"/>
</dbReference>
<dbReference type="PANTHER" id="PTHR22829:SF16">
    <property type="entry name" value="PH DOMAIN-CONTAINING PROTEIN"/>
    <property type="match status" value="1"/>
</dbReference>
<dbReference type="InterPro" id="IPR051832">
    <property type="entry name" value="mTOR-Rac_regulators"/>
</dbReference>
<sequence>MKVKRTQSLSHSWKTLSKLNLTTTFKRTLRPRKSLTPDLSHLSKEQVFSSDGFDICLGYLAYELDLKQNGQKLCIYTLQGSKKLLEGVITPLERLSTTANQLQYSPAISRQGQGRRKSSAVARLNGQSNPAAPITSIPSEKLKRAGRVLRTVLLTRAPHMVRDRKYHLRTYRKCMVGTEMVEWLLQQSPIVHSRNQAVGIWQALCEEGIIVHVCREHQFKDKYLFYRFCEDDQGVGTVPNHAQKKECEEELQDTLITLAQIGPDAMMRMILRKL</sequence>
<evidence type="ECO:0000259" key="2">
    <source>
        <dbReference type="PROSITE" id="PS50186"/>
    </source>
</evidence>
<dbReference type="Pfam" id="PF00610">
    <property type="entry name" value="DEP"/>
    <property type="match status" value="1"/>
</dbReference>
<dbReference type="GO" id="GO:0023051">
    <property type="term" value="P:regulation of signaling"/>
    <property type="evidence" value="ECO:0007669"/>
    <property type="project" value="TreeGrafter"/>
</dbReference>